<dbReference type="Pfam" id="PF03485">
    <property type="entry name" value="Arg_tRNA_synt_N"/>
    <property type="match status" value="1"/>
</dbReference>
<dbReference type="EMBL" id="JACIEP010000020">
    <property type="protein sequence ID" value="MBB4037971.1"/>
    <property type="molecule type" value="Genomic_DNA"/>
</dbReference>
<dbReference type="Gene3D" id="3.30.1360.70">
    <property type="entry name" value="Arginyl tRNA synthetase N-terminal domain"/>
    <property type="match status" value="1"/>
</dbReference>
<comment type="catalytic activity">
    <reaction evidence="8 9">
        <text>tRNA(Arg) + L-arginine + ATP = L-arginyl-tRNA(Arg) + AMP + diphosphate</text>
        <dbReference type="Rhea" id="RHEA:20301"/>
        <dbReference type="Rhea" id="RHEA-COMP:9658"/>
        <dbReference type="Rhea" id="RHEA-COMP:9673"/>
        <dbReference type="ChEBI" id="CHEBI:30616"/>
        <dbReference type="ChEBI" id="CHEBI:32682"/>
        <dbReference type="ChEBI" id="CHEBI:33019"/>
        <dbReference type="ChEBI" id="CHEBI:78442"/>
        <dbReference type="ChEBI" id="CHEBI:78513"/>
        <dbReference type="ChEBI" id="CHEBI:456215"/>
        <dbReference type="EC" id="6.1.1.19"/>
    </reaction>
</comment>
<dbReference type="InterPro" id="IPR005148">
    <property type="entry name" value="Arg-tRNA-synth_N"/>
</dbReference>
<dbReference type="Proteomes" id="UP000555103">
    <property type="component" value="Unassembled WGS sequence"/>
</dbReference>
<evidence type="ECO:0000259" key="12">
    <source>
        <dbReference type="SMART" id="SM01016"/>
    </source>
</evidence>
<sequence length="597" mass="67198">MKIEIKLQQYVIKAIESLYGQAVAPEAVSLQKTKKEFDGHLTLVVFPFLKISRKSPEQTAQQIGEWLVDNVSEIAGFNVIKGFLNLTIASSVWIELLNNIHHTPEFGFVKQEADAELVMIEYSSPNTNKPLHLGHIRNNLLGYALAEVLKANGKKVVKTNIVNDRGIHICKSMLAWQKWGNGETPESTGKKGDHLVGDYYVLFDKHYKAELAELQEKGLSKDESEKSSLMMAEAREMLRKWEAGDTEVVALWEKMNSWVYAGFDATYKKLGVDFDKIYYESQTYLNGKDTVLDGLKKGIFYQKEDGSVWADLTADGLDQKLLLRSDGTSVYMTQDIGTAKLRFDDYPVNKMVYVVGNEQEYHFKVLSVLLDKLGFEFGKGLVHFSYGMVELPEGKMKSREGTVVDADDLIEDIVATAKEMSDEKGKLDGLSAEEITNITRVVGMAALKYFILKVDPKKNMTFNPKESVDLNGNTGPFIQYTYARTQSVLRNAVDLGIAIPSSLSAEVDLSVKEESLVQLLAEFEVVVKQAGDEYNPALLANYAYELTKEYNQFYHDHTILKENDTDKRTFRLVLSEEVGKTIKKAMALLGIEVPDRM</sequence>
<accession>A0A840CSG4</accession>
<dbReference type="HAMAP" id="MF_00123">
    <property type="entry name" value="Arg_tRNA_synth"/>
    <property type="match status" value="1"/>
</dbReference>
<evidence type="ECO:0000256" key="6">
    <source>
        <dbReference type="ARBA" id="ARBA00022917"/>
    </source>
</evidence>
<dbReference type="InterPro" id="IPR001278">
    <property type="entry name" value="Arg-tRNA-ligase"/>
</dbReference>
<comment type="caution">
    <text evidence="13">The sequence shown here is derived from an EMBL/GenBank/DDBJ whole genome shotgun (WGS) entry which is preliminary data.</text>
</comment>
<dbReference type="GO" id="GO:0004814">
    <property type="term" value="F:arginine-tRNA ligase activity"/>
    <property type="evidence" value="ECO:0007669"/>
    <property type="project" value="UniProtKB-UniRule"/>
</dbReference>
<evidence type="ECO:0000313" key="14">
    <source>
        <dbReference type="Proteomes" id="UP000555103"/>
    </source>
</evidence>
<evidence type="ECO:0000256" key="1">
    <source>
        <dbReference type="ARBA" id="ARBA00005594"/>
    </source>
</evidence>
<dbReference type="InterPro" id="IPR035684">
    <property type="entry name" value="ArgRS_core"/>
</dbReference>
<dbReference type="PANTHER" id="PTHR11956">
    <property type="entry name" value="ARGINYL-TRNA SYNTHETASE"/>
    <property type="match status" value="1"/>
</dbReference>
<comment type="subcellular location">
    <subcellularLocation>
        <location evidence="9">Cytoplasm</location>
    </subcellularLocation>
</comment>
<dbReference type="PRINTS" id="PR01038">
    <property type="entry name" value="TRNASYNTHARG"/>
</dbReference>
<dbReference type="GO" id="GO:0006420">
    <property type="term" value="P:arginyl-tRNA aminoacylation"/>
    <property type="evidence" value="ECO:0007669"/>
    <property type="project" value="UniProtKB-UniRule"/>
</dbReference>
<dbReference type="SUPFAM" id="SSF55190">
    <property type="entry name" value="Arginyl-tRNA synthetase (ArgRS), N-terminal 'additional' domain"/>
    <property type="match status" value="1"/>
</dbReference>
<dbReference type="PROSITE" id="PS00178">
    <property type="entry name" value="AA_TRNA_LIGASE_I"/>
    <property type="match status" value="1"/>
</dbReference>
<evidence type="ECO:0000313" key="13">
    <source>
        <dbReference type="EMBL" id="MBB4037971.1"/>
    </source>
</evidence>
<feature type="domain" description="DALR anticodon binding" evidence="11">
    <location>
        <begin position="478"/>
        <end position="597"/>
    </location>
</feature>
<keyword evidence="5 9" id="KW-0067">ATP-binding</keyword>
<dbReference type="FunFam" id="3.40.50.620:FF:000125">
    <property type="entry name" value="Arginine--tRNA ligase"/>
    <property type="match status" value="1"/>
</dbReference>
<dbReference type="RefSeq" id="WP_183308812.1">
    <property type="nucleotide sequence ID" value="NZ_JACIEP010000020.1"/>
</dbReference>
<dbReference type="GO" id="GO:0005524">
    <property type="term" value="F:ATP binding"/>
    <property type="evidence" value="ECO:0007669"/>
    <property type="project" value="UniProtKB-UniRule"/>
</dbReference>
<evidence type="ECO:0000259" key="11">
    <source>
        <dbReference type="SMART" id="SM00836"/>
    </source>
</evidence>
<dbReference type="GO" id="GO:0005737">
    <property type="term" value="C:cytoplasm"/>
    <property type="evidence" value="ECO:0007669"/>
    <property type="project" value="UniProtKB-SubCell"/>
</dbReference>
<evidence type="ECO:0000256" key="9">
    <source>
        <dbReference type="HAMAP-Rule" id="MF_00123"/>
    </source>
</evidence>
<feature type="short sequence motif" description="'HIGH' region" evidence="9">
    <location>
        <begin position="125"/>
        <end position="135"/>
    </location>
</feature>
<keyword evidence="3 9" id="KW-0436">Ligase</keyword>
<keyword evidence="2 9" id="KW-0963">Cytoplasm</keyword>
<dbReference type="InterPro" id="IPR009080">
    <property type="entry name" value="tRNAsynth_Ia_anticodon-bd"/>
</dbReference>
<evidence type="ECO:0000256" key="7">
    <source>
        <dbReference type="ARBA" id="ARBA00023146"/>
    </source>
</evidence>
<dbReference type="NCBIfam" id="TIGR00456">
    <property type="entry name" value="argS"/>
    <property type="match status" value="1"/>
</dbReference>
<dbReference type="Pfam" id="PF00750">
    <property type="entry name" value="tRNA-synt_1d"/>
    <property type="match status" value="1"/>
</dbReference>
<gene>
    <name evidence="9" type="primary">argS</name>
    <name evidence="13" type="ORF">GGR21_003897</name>
</gene>
<dbReference type="SMART" id="SM00836">
    <property type="entry name" value="DALR_1"/>
    <property type="match status" value="1"/>
</dbReference>
<dbReference type="EC" id="6.1.1.19" evidence="9"/>
<dbReference type="Gene3D" id="3.40.50.620">
    <property type="entry name" value="HUPs"/>
    <property type="match status" value="1"/>
</dbReference>
<protein>
    <recommendedName>
        <fullName evidence="9">Arginine--tRNA ligase</fullName>
        <ecNumber evidence="9">6.1.1.19</ecNumber>
    </recommendedName>
    <alternativeName>
        <fullName evidence="9">Arginyl-tRNA synthetase</fullName>
        <shortName evidence="9">ArgRS</shortName>
    </alternativeName>
</protein>
<reference evidence="13 14" key="1">
    <citation type="submission" date="2020-08" db="EMBL/GenBank/DDBJ databases">
        <title>Genomic Encyclopedia of Type Strains, Phase IV (KMG-IV): sequencing the most valuable type-strain genomes for metagenomic binning, comparative biology and taxonomic classification.</title>
        <authorList>
            <person name="Goeker M."/>
        </authorList>
    </citation>
    <scope>NUCLEOTIDE SEQUENCE [LARGE SCALE GENOMIC DNA]</scope>
    <source>
        <strain evidence="13 14">DSM 104969</strain>
    </source>
</reference>
<evidence type="ECO:0000256" key="3">
    <source>
        <dbReference type="ARBA" id="ARBA00022598"/>
    </source>
</evidence>
<keyword evidence="4 9" id="KW-0547">Nucleotide-binding</keyword>
<evidence type="ECO:0000256" key="2">
    <source>
        <dbReference type="ARBA" id="ARBA00022490"/>
    </source>
</evidence>
<keyword evidence="6 9" id="KW-0648">Protein biosynthesis</keyword>
<dbReference type="InterPro" id="IPR001412">
    <property type="entry name" value="aa-tRNA-synth_I_CS"/>
</dbReference>
<evidence type="ECO:0000256" key="5">
    <source>
        <dbReference type="ARBA" id="ARBA00022840"/>
    </source>
</evidence>
<name>A0A840CSG4_9BACT</name>
<dbReference type="SUPFAM" id="SSF52374">
    <property type="entry name" value="Nucleotidylyl transferase"/>
    <property type="match status" value="1"/>
</dbReference>
<comment type="similarity">
    <text evidence="1 9 10">Belongs to the class-I aminoacyl-tRNA synthetase family.</text>
</comment>
<dbReference type="InterPro" id="IPR036695">
    <property type="entry name" value="Arg-tRNA-synth_N_sf"/>
</dbReference>
<comment type="subunit">
    <text evidence="9">Monomer.</text>
</comment>
<dbReference type="AlphaFoldDB" id="A0A840CSG4"/>
<evidence type="ECO:0000256" key="10">
    <source>
        <dbReference type="RuleBase" id="RU363038"/>
    </source>
</evidence>
<dbReference type="InterPro" id="IPR008909">
    <property type="entry name" value="DALR_anticod-bd"/>
</dbReference>
<dbReference type="SMART" id="SM01016">
    <property type="entry name" value="Arg_tRNA_synt_N"/>
    <property type="match status" value="1"/>
</dbReference>
<dbReference type="Pfam" id="PF05746">
    <property type="entry name" value="DALR_1"/>
    <property type="match status" value="1"/>
</dbReference>
<feature type="domain" description="Arginyl tRNA synthetase N-terminal" evidence="12">
    <location>
        <begin position="5"/>
        <end position="88"/>
    </location>
</feature>
<dbReference type="InterPro" id="IPR014729">
    <property type="entry name" value="Rossmann-like_a/b/a_fold"/>
</dbReference>
<dbReference type="PANTHER" id="PTHR11956:SF5">
    <property type="entry name" value="ARGININE--TRNA LIGASE, CYTOPLASMIC"/>
    <property type="match status" value="1"/>
</dbReference>
<dbReference type="SUPFAM" id="SSF47323">
    <property type="entry name" value="Anticodon-binding domain of a subclass of class I aminoacyl-tRNA synthetases"/>
    <property type="match status" value="1"/>
</dbReference>
<organism evidence="13 14">
    <name type="scientific">Dysgonomonas hofstadii</name>
    <dbReference type="NCBI Taxonomy" id="637886"/>
    <lineage>
        <taxon>Bacteria</taxon>
        <taxon>Pseudomonadati</taxon>
        <taxon>Bacteroidota</taxon>
        <taxon>Bacteroidia</taxon>
        <taxon>Bacteroidales</taxon>
        <taxon>Dysgonomonadaceae</taxon>
        <taxon>Dysgonomonas</taxon>
    </lineage>
</organism>
<evidence type="ECO:0000256" key="8">
    <source>
        <dbReference type="ARBA" id="ARBA00049339"/>
    </source>
</evidence>
<keyword evidence="14" id="KW-1185">Reference proteome</keyword>
<keyword evidence="7 9" id="KW-0030">Aminoacyl-tRNA synthetase</keyword>
<evidence type="ECO:0000256" key="4">
    <source>
        <dbReference type="ARBA" id="ARBA00022741"/>
    </source>
</evidence>
<proteinExistence type="inferred from homology"/>
<dbReference type="Gene3D" id="1.10.730.10">
    <property type="entry name" value="Isoleucyl-tRNA Synthetase, Domain 1"/>
    <property type="match status" value="1"/>
</dbReference>